<evidence type="ECO:0000256" key="7">
    <source>
        <dbReference type="ARBA" id="ARBA00023136"/>
    </source>
</evidence>
<dbReference type="HAMAP" id="MF_00271">
    <property type="entry name" value="ATP_synth_D_arch"/>
    <property type="match status" value="1"/>
</dbReference>
<dbReference type="GO" id="GO:0042777">
    <property type="term" value="P:proton motive force-driven plasma membrane ATP synthesis"/>
    <property type="evidence" value="ECO:0007669"/>
    <property type="project" value="UniProtKB-UniRule"/>
</dbReference>
<dbReference type="AlphaFoldDB" id="A0A7J4TKA1"/>
<comment type="subcellular location">
    <subcellularLocation>
        <location evidence="1 10">Cell membrane</location>
        <topology evidence="1 10">Peripheral membrane protein</topology>
    </subcellularLocation>
</comment>
<keyword evidence="7 10" id="KW-0472">Membrane</keyword>
<comment type="similarity">
    <text evidence="2 10">Belongs to the V-ATPase D subunit family.</text>
</comment>
<keyword evidence="6 10" id="KW-0406">Ion transport</keyword>
<organism evidence="11 12">
    <name type="scientific">Methanobacterium subterraneum</name>
    <dbReference type="NCBI Taxonomy" id="59277"/>
    <lineage>
        <taxon>Archaea</taxon>
        <taxon>Methanobacteriati</taxon>
        <taxon>Methanobacteriota</taxon>
        <taxon>Methanomada group</taxon>
        <taxon>Methanobacteria</taxon>
        <taxon>Methanobacteriales</taxon>
        <taxon>Methanobacteriaceae</taxon>
        <taxon>Methanobacterium</taxon>
    </lineage>
</organism>
<dbReference type="GO" id="GO:0005524">
    <property type="term" value="F:ATP binding"/>
    <property type="evidence" value="ECO:0007669"/>
    <property type="project" value="UniProtKB-UniRule"/>
</dbReference>
<evidence type="ECO:0000256" key="5">
    <source>
        <dbReference type="ARBA" id="ARBA00022781"/>
    </source>
</evidence>
<evidence type="ECO:0000256" key="2">
    <source>
        <dbReference type="ARBA" id="ARBA00005850"/>
    </source>
</evidence>
<dbReference type="GO" id="GO:0046933">
    <property type="term" value="F:proton-transporting ATP synthase activity, rotational mechanism"/>
    <property type="evidence" value="ECO:0007669"/>
    <property type="project" value="UniProtKB-UniRule"/>
</dbReference>
<evidence type="ECO:0000256" key="9">
    <source>
        <dbReference type="ARBA" id="ARBA00059506"/>
    </source>
</evidence>
<dbReference type="GO" id="GO:0046961">
    <property type="term" value="F:proton-transporting ATPase activity, rotational mechanism"/>
    <property type="evidence" value="ECO:0007669"/>
    <property type="project" value="InterPro"/>
</dbReference>
<keyword evidence="3 10" id="KW-0813">Transport</keyword>
<evidence type="ECO:0000313" key="12">
    <source>
        <dbReference type="Proteomes" id="UP000586031"/>
    </source>
</evidence>
<keyword evidence="5 10" id="KW-0375">Hydrogen ion transport</keyword>
<dbReference type="PANTHER" id="PTHR11671">
    <property type="entry name" value="V-TYPE ATP SYNTHASE SUBUNIT D"/>
    <property type="match status" value="1"/>
</dbReference>
<keyword evidence="4 10" id="KW-1003">Cell membrane</keyword>
<dbReference type="NCBIfam" id="NF001545">
    <property type="entry name" value="PRK00373.1-4"/>
    <property type="match status" value="1"/>
</dbReference>
<gene>
    <name evidence="10" type="primary">atpD</name>
    <name evidence="11" type="ORF">HA271_03735</name>
</gene>
<protein>
    <recommendedName>
        <fullName evidence="10">A-type ATP synthase subunit D</fullName>
    </recommendedName>
</protein>
<keyword evidence="8 10" id="KW-0066">ATP synthesis</keyword>
<evidence type="ECO:0000313" key="11">
    <source>
        <dbReference type="EMBL" id="HII83953.1"/>
    </source>
</evidence>
<dbReference type="InterPro" id="IPR002699">
    <property type="entry name" value="V_ATPase_D"/>
</dbReference>
<reference evidence="12" key="1">
    <citation type="journal article" date="2020" name="bioRxiv">
        <title>A rank-normalized archaeal taxonomy based on genome phylogeny resolves widespread incomplete and uneven classifications.</title>
        <authorList>
            <person name="Rinke C."/>
            <person name="Chuvochina M."/>
            <person name="Mussig A.J."/>
            <person name="Chaumeil P.-A."/>
            <person name="Waite D.W."/>
            <person name="Whitman W.B."/>
            <person name="Parks D.H."/>
            <person name="Hugenholtz P."/>
        </authorList>
    </citation>
    <scope>NUCLEOTIDE SEQUENCE [LARGE SCALE GENOMIC DNA]</scope>
</reference>
<proteinExistence type="inferred from homology"/>
<dbReference type="FunFam" id="1.10.287.3240:FF:000007">
    <property type="entry name" value="V-type ATP synthase subunit D"/>
    <property type="match status" value="1"/>
</dbReference>
<evidence type="ECO:0000256" key="10">
    <source>
        <dbReference type="HAMAP-Rule" id="MF_00271"/>
    </source>
</evidence>
<name>A0A7J4TKA1_9EURY</name>
<evidence type="ECO:0000256" key="3">
    <source>
        <dbReference type="ARBA" id="ARBA00022448"/>
    </source>
</evidence>
<accession>A0A7J4TKA1</accession>
<dbReference type="Pfam" id="PF01813">
    <property type="entry name" value="ATP-synt_D"/>
    <property type="match status" value="1"/>
</dbReference>
<dbReference type="GO" id="GO:0005886">
    <property type="term" value="C:plasma membrane"/>
    <property type="evidence" value="ECO:0007669"/>
    <property type="project" value="UniProtKB-SubCell"/>
</dbReference>
<dbReference type="NCBIfam" id="TIGR00309">
    <property type="entry name" value="V_ATPase_subD"/>
    <property type="match status" value="1"/>
</dbReference>
<dbReference type="Gene3D" id="1.10.287.3240">
    <property type="match status" value="1"/>
</dbReference>
<evidence type="ECO:0000256" key="8">
    <source>
        <dbReference type="ARBA" id="ARBA00023310"/>
    </source>
</evidence>
<sequence>MAQEMIEGINPTRMELLKLKQREKLAVKGHSLLKEKRNALIMEFFNILERVKGSRDEVSLKLQEAYQDLTAAQVMMGDLSVKKAAMSVTESVDVDIDSRSIMGVVVPVVESEISQRTIVERGYGFMDTSVKLDEAARKFEESIQLIIELGEIEKTIMLLASEIESTKRRVNALEHIIIPRLENTVKYIEMRLEEMERESFVRLKMVKKSMEESEEAI</sequence>
<comment type="function">
    <text evidence="9 10">Component of the A-type ATP synthase that produces ATP from ADP in the presence of a proton gradient across the membrane.</text>
</comment>
<comment type="caution">
    <text evidence="11">The sequence shown here is derived from an EMBL/GenBank/DDBJ whole genome shotgun (WGS) entry which is preliminary data.</text>
</comment>
<comment type="subunit">
    <text evidence="10">Has multiple subunits with at least A(3), B(3), C, D, E, F, H, I and proteolipid K(x).</text>
</comment>
<evidence type="ECO:0000256" key="6">
    <source>
        <dbReference type="ARBA" id="ARBA00023065"/>
    </source>
</evidence>
<evidence type="ECO:0000256" key="4">
    <source>
        <dbReference type="ARBA" id="ARBA00022475"/>
    </source>
</evidence>
<evidence type="ECO:0000256" key="1">
    <source>
        <dbReference type="ARBA" id="ARBA00004202"/>
    </source>
</evidence>
<dbReference type="EMBL" id="DUHE01000108">
    <property type="protein sequence ID" value="HII83953.1"/>
    <property type="molecule type" value="Genomic_DNA"/>
</dbReference>
<dbReference type="Proteomes" id="UP000586031">
    <property type="component" value="Unassembled WGS sequence"/>
</dbReference>